<dbReference type="Proteomes" id="UP000218796">
    <property type="component" value="Unassembled WGS sequence"/>
</dbReference>
<evidence type="ECO:0000313" key="1">
    <source>
        <dbReference type="EMBL" id="PAV98592.1"/>
    </source>
</evidence>
<gene>
    <name evidence="1" type="ORF">CJD50_03745</name>
</gene>
<dbReference type="EMBL" id="NQMS01000001">
    <property type="protein sequence ID" value="PAV98592.1"/>
    <property type="molecule type" value="Genomic_DNA"/>
</dbReference>
<protein>
    <recommendedName>
        <fullName evidence="3">Phage tail protein</fullName>
    </recommendedName>
</protein>
<comment type="caution">
    <text evidence="1">The sequence shown here is derived from an EMBL/GenBank/DDBJ whole genome shotgun (WGS) entry which is preliminary data.</text>
</comment>
<reference evidence="1 2" key="1">
    <citation type="submission" date="2017-08" db="EMBL/GenBank/DDBJ databases">
        <title>Draft Genome Sequence of Hafnia alvei CITHA-6 Isolated from Raw Bovine Milk.</title>
        <authorList>
            <person name="Culligan E.P."/>
            <person name="Mcsweeney A."/>
            <person name="O'Doherty C."/>
            <person name="Gleeson E."/>
            <person name="O'Riordan D."/>
            <person name="Sleator R.D."/>
        </authorList>
    </citation>
    <scope>NUCLEOTIDE SEQUENCE [LARGE SCALE GENOMIC DNA]</scope>
    <source>
        <strain evidence="1 2">CITHA-6</strain>
    </source>
</reference>
<evidence type="ECO:0008006" key="3">
    <source>
        <dbReference type="Google" id="ProtNLM"/>
    </source>
</evidence>
<keyword evidence="2" id="KW-1185">Reference proteome</keyword>
<organism evidence="1 2">
    <name type="scientific">Hafnia paralvei</name>
    <dbReference type="NCBI Taxonomy" id="546367"/>
    <lineage>
        <taxon>Bacteria</taxon>
        <taxon>Pseudomonadati</taxon>
        <taxon>Pseudomonadota</taxon>
        <taxon>Gammaproteobacteria</taxon>
        <taxon>Enterobacterales</taxon>
        <taxon>Hafniaceae</taxon>
        <taxon>Hafnia</taxon>
    </lineage>
</organism>
<dbReference type="OrthoDB" id="7281890at2"/>
<sequence length="134" mass="14850">MARKELFYTVTGKGRDAGKMFYIQEMPASQAEWWAIRAGLAMARSGVELPDNFADMGMAGMAATGIGMVAKIPAEEAKPLLDELMQCVQFVPDPNNQKITRKLIEDDTEEVATRLKLRSEVFKLHVDFLQAAAV</sequence>
<proteinExistence type="predicted"/>
<name>A0A2A2MHZ3_9GAMM</name>
<dbReference type="RefSeq" id="WP_039188704.1">
    <property type="nucleotide sequence ID" value="NZ_CAUFSP010000003.1"/>
</dbReference>
<dbReference type="AlphaFoldDB" id="A0A2A2MHZ3"/>
<evidence type="ECO:0000313" key="2">
    <source>
        <dbReference type="Proteomes" id="UP000218796"/>
    </source>
</evidence>
<accession>A0A2A2MHZ3</accession>